<evidence type="ECO:0000313" key="1">
    <source>
        <dbReference type="EMBL" id="KAK3257828.1"/>
    </source>
</evidence>
<comment type="caution">
    <text evidence="1">The sequence shown here is derived from an EMBL/GenBank/DDBJ whole genome shotgun (WGS) entry which is preliminary data.</text>
</comment>
<proteinExistence type="predicted"/>
<sequence length="303" mass="33528">MKERLRSGSRVRLEGLKIAELNDLEGFICVELQENGRYGVRLDDGQKKSVKADNVVAIATQEKSENEGSNFPVEDPPVAEEMLVVTASAARGDDGEQLWWGATVELSGPFPTQTLWAYGGTAPKFLSATTTTEVLLYGATQAIEKALFLNRTTDLSQHGKVNWDSDGGNINRLELHVSDPGTLLRLESGLGNQWSDWPAEVARAGPGAYLDPVFEVWSHVQSEKEHSNAEDDEIYSQMEGIPDAYRPGGAEYKHMASMKGDFFSANEDEARRALAAVDWHLERAKAKYMNPRMKLADLILHHP</sequence>
<protein>
    <submittedName>
        <fullName evidence="1">Uncharacterized protein</fullName>
    </submittedName>
</protein>
<dbReference type="AlphaFoldDB" id="A0AAE0FDS7"/>
<accession>A0AAE0FDS7</accession>
<keyword evidence="2" id="KW-1185">Reference proteome</keyword>
<dbReference type="EMBL" id="LGRX02020066">
    <property type="protein sequence ID" value="KAK3257828.1"/>
    <property type="molecule type" value="Genomic_DNA"/>
</dbReference>
<evidence type="ECO:0000313" key="2">
    <source>
        <dbReference type="Proteomes" id="UP001190700"/>
    </source>
</evidence>
<name>A0AAE0FDS7_9CHLO</name>
<reference evidence="1 2" key="1">
    <citation type="journal article" date="2015" name="Genome Biol. Evol.">
        <title>Comparative Genomics of a Bacterivorous Green Alga Reveals Evolutionary Causalities and Consequences of Phago-Mixotrophic Mode of Nutrition.</title>
        <authorList>
            <person name="Burns J.A."/>
            <person name="Paasch A."/>
            <person name="Narechania A."/>
            <person name="Kim E."/>
        </authorList>
    </citation>
    <scope>NUCLEOTIDE SEQUENCE [LARGE SCALE GENOMIC DNA]</scope>
    <source>
        <strain evidence="1 2">PLY_AMNH</strain>
    </source>
</reference>
<organism evidence="1 2">
    <name type="scientific">Cymbomonas tetramitiformis</name>
    <dbReference type="NCBI Taxonomy" id="36881"/>
    <lineage>
        <taxon>Eukaryota</taxon>
        <taxon>Viridiplantae</taxon>
        <taxon>Chlorophyta</taxon>
        <taxon>Pyramimonadophyceae</taxon>
        <taxon>Pyramimonadales</taxon>
        <taxon>Pyramimonadaceae</taxon>
        <taxon>Cymbomonas</taxon>
    </lineage>
</organism>
<gene>
    <name evidence="1" type="ORF">CYMTET_33090</name>
</gene>
<dbReference type="Proteomes" id="UP001190700">
    <property type="component" value="Unassembled WGS sequence"/>
</dbReference>